<accession>A0AAF0DQQ9</accession>
<protein>
    <submittedName>
        <fullName evidence="1">Uncharacterized protein</fullName>
    </submittedName>
</protein>
<name>A0AAF0DQQ9_9CAUD</name>
<reference evidence="1 2" key="1">
    <citation type="submission" date="2022-11" db="EMBL/GenBank/DDBJ databases">
        <authorList>
            <person name="Naknaen A."/>
            <person name="Wannasrichan W."/>
            <person name="Poochit P."/>
            <person name="Chaikeeratisak V."/>
        </authorList>
    </citation>
    <scope>NUCLEOTIDE SEQUENCE [LARGE SCALE GENOMIC DNA]</scope>
</reference>
<evidence type="ECO:0000313" key="2">
    <source>
        <dbReference type="Proteomes" id="UP001217915"/>
    </source>
</evidence>
<sequence length="57" mass="6809">MDIFHEVHYTEIRLTSTSSTTEYSDLCIAVCELFLFERFWTNNMRAEIEILSGLFKR</sequence>
<keyword evidence="2" id="KW-1185">Reference proteome</keyword>
<evidence type="ECO:0000313" key="1">
    <source>
        <dbReference type="EMBL" id="WEY17787.1"/>
    </source>
</evidence>
<gene>
    <name evidence="1" type="ORF">OJIADAOI_00001</name>
</gene>
<dbReference type="EMBL" id="OP875101">
    <property type="protein sequence ID" value="WEY17787.1"/>
    <property type="molecule type" value="Genomic_DNA"/>
</dbReference>
<organism evidence="1 2">
    <name type="scientific">Pseudomonas phage SPA05</name>
    <dbReference type="NCBI Taxonomy" id="3003720"/>
    <lineage>
        <taxon>Viruses</taxon>
        <taxon>Duplodnaviria</taxon>
        <taxon>Heunggongvirae</taxon>
        <taxon>Uroviricota</taxon>
        <taxon>Caudoviricetes</taxon>
        <taxon>Vandenendeviridae</taxon>
        <taxon>Skurskavirinae</taxon>
        <taxon>Pakpunavirus</taxon>
        <taxon>Pakpunavirus SPA05</taxon>
    </lineage>
</organism>
<proteinExistence type="predicted"/>
<dbReference type="Proteomes" id="UP001217915">
    <property type="component" value="Segment"/>
</dbReference>